<dbReference type="Gene3D" id="3.40.190.10">
    <property type="entry name" value="Periplasmic binding protein-like II"/>
    <property type="match status" value="1"/>
</dbReference>
<evidence type="ECO:0000313" key="7">
    <source>
        <dbReference type="Proteomes" id="UP000451471"/>
    </source>
</evidence>
<keyword evidence="3" id="KW-0732">Signal</keyword>
<comment type="caution">
    <text evidence="6">The sequence shown here is derived from an EMBL/GenBank/DDBJ whole genome shotgun (WGS) entry which is preliminary data.</text>
</comment>
<proteinExistence type="inferred from homology"/>
<name>A0A6B0GFB6_9EURY</name>
<evidence type="ECO:0000256" key="1">
    <source>
        <dbReference type="ARBA" id="ARBA00005695"/>
    </source>
</evidence>
<evidence type="ECO:0000256" key="4">
    <source>
        <dbReference type="SAM" id="MobiDB-lite"/>
    </source>
</evidence>
<dbReference type="RefSeq" id="WP_233264993.1">
    <property type="nucleotide sequence ID" value="NZ_WSZK01000007.1"/>
</dbReference>
<evidence type="ECO:0000256" key="3">
    <source>
        <dbReference type="ARBA" id="ARBA00022729"/>
    </source>
</evidence>
<evidence type="ECO:0000313" key="6">
    <source>
        <dbReference type="EMBL" id="MWG33394.1"/>
    </source>
</evidence>
<accession>A0A6B0GFB6</accession>
<feature type="domain" description="Solute-binding protein family 5" evidence="5">
    <location>
        <begin position="121"/>
        <end position="163"/>
    </location>
</feature>
<feature type="region of interest" description="Disordered" evidence="4">
    <location>
        <begin position="37"/>
        <end position="83"/>
    </location>
</feature>
<keyword evidence="7" id="KW-1185">Reference proteome</keyword>
<dbReference type="GO" id="GO:1904680">
    <property type="term" value="F:peptide transmembrane transporter activity"/>
    <property type="evidence" value="ECO:0007669"/>
    <property type="project" value="TreeGrafter"/>
</dbReference>
<sequence length="170" mass="17037">MTQDNESHGSSTDISRRRLVQFAGAGSLALLAGCTGGDSGANATGTGEGGGSTGTDGGSGSTDGTQSGGSNDGGSLTVLQSNSPPEFDPILGLGISSAIIGQNAFSTLYTYDDSLELVGADLVTGLPETENDGQRYVVELVDDATFHNGDPVTAEDVIYSFQAPIGRGVV</sequence>
<dbReference type="PANTHER" id="PTHR30290:SF9">
    <property type="entry name" value="OLIGOPEPTIDE-BINDING PROTEIN APPA"/>
    <property type="match status" value="1"/>
</dbReference>
<dbReference type="Pfam" id="PF00496">
    <property type="entry name" value="SBP_bac_5"/>
    <property type="match status" value="1"/>
</dbReference>
<dbReference type="PROSITE" id="PS51318">
    <property type="entry name" value="TAT"/>
    <property type="match status" value="1"/>
</dbReference>
<dbReference type="AlphaFoldDB" id="A0A6B0GFB6"/>
<reference evidence="6 7" key="1">
    <citation type="submission" date="2019-12" db="EMBL/GenBank/DDBJ databases">
        <title>Halocatena pleomorpha gen. nov. sp. nov., an extremely halophilic archaeon of family Halobacteriaceae isolated from saltpan soil.</title>
        <authorList>
            <person name="Pal Y."/>
            <person name="Verma A."/>
            <person name="Krishnamurthi S."/>
            <person name="Kumar P."/>
        </authorList>
    </citation>
    <scope>NUCLEOTIDE SEQUENCE [LARGE SCALE GENOMIC DNA]</scope>
    <source>
        <strain evidence="6 7">JCM 16495</strain>
    </source>
</reference>
<dbReference type="InterPro" id="IPR006311">
    <property type="entry name" value="TAT_signal"/>
</dbReference>
<dbReference type="SUPFAM" id="SSF53850">
    <property type="entry name" value="Periplasmic binding protein-like II"/>
    <property type="match status" value="1"/>
</dbReference>
<dbReference type="InterPro" id="IPR039424">
    <property type="entry name" value="SBP_5"/>
</dbReference>
<dbReference type="EMBL" id="WSZK01000007">
    <property type="protein sequence ID" value="MWG33394.1"/>
    <property type="molecule type" value="Genomic_DNA"/>
</dbReference>
<evidence type="ECO:0000259" key="5">
    <source>
        <dbReference type="Pfam" id="PF00496"/>
    </source>
</evidence>
<dbReference type="Proteomes" id="UP000451471">
    <property type="component" value="Unassembled WGS sequence"/>
</dbReference>
<gene>
    <name evidence="6" type="ORF">GQS65_02635</name>
</gene>
<evidence type="ECO:0000256" key="2">
    <source>
        <dbReference type="ARBA" id="ARBA00022448"/>
    </source>
</evidence>
<protein>
    <submittedName>
        <fullName evidence="6">ABC transporter substrate-binding protein</fullName>
    </submittedName>
</protein>
<dbReference type="InterPro" id="IPR000914">
    <property type="entry name" value="SBP_5_dom"/>
</dbReference>
<dbReference type="PANTHER" id="PTHR30290">
    <property type="entry name" value="PERIPLASMIC BINDING COMPONENT OF ABC TRANSPORTER"/>
    <property type="match status" value="1"/>
</dbReference>
<organism evidence="6 7">
    <name type="scientific">Halomarina oriensis</name>
    <dbReference type="NCBI Taxonomy" id="671145"/>
    <lineage>
        <taxon>Archaea</taxon>
        <taxon>Methanobacteriati</taxon>
        <taxon>Methanobacteriota</taxon>
        <taxon>Stenosarchaea group</taxon>
        <taxon>Halobacteria</taxon>
        <taxon>Halobacteriales</taxon>
        <taxon>Natronomonadaceae</taxon>
        <taxon>Halomarina</taxon>
    </lineage>
</organism>
<keyword evidence="2" id="KW-0813">Transport</keyword>
<feature type="compositionally biased region" description="Gly residues" evidence="4">
    <location>
        <begin position="46"/>
        <end position="72"/>
    </location>
</feature>
<dbReference type="GO" id="GO:0015833">
    <property type="term" value="P:peptide transport"/>
    <property type="evidence" value="ECO:0007669"/>
    <property type="project" value="TreeGrafter"/>
</dbReference>
<feature type="non-terminal residue" evidence="6">
    <location>
        <position position="170"/>
    </location>
</feature>
<comment type="similarity">
    <text evidence="1">Belongs to the bacterial solute-binding protein 5 family.</text>
</comment>